<dbReference type="InterPro" id="IPR042204">
    <property type="entry name" value="2Fe-2S-bd_N"/>
</dbReference>
<accession>A0ABY7NYA5</accession>
<evidence type="ECO:0000313" key="2">
    <source>
        <dbReference type="EMBL" id="WBO62492.1"/>
    </source>
</evidence>
<evidence type="ECO:0000313" key="3">
    <source>
        <dbReference type="Proteomes" id="UP001212326"/>
    </source>
</evidence>
<sequence length="100" mass="10475">MNPLELARARPGETCTVTLDGRSVEALPGQTVAAALWAAGVTAWRSTRGAGRPRGVFCGIGVCFDCLVTVNGRANQRACLVPVHPGDVIRTQEGTGRVDD</sequence>
<dbReference type="EMBL" id="CP115300">
    <property type="protein sequence ID" value="WBO62492.1"/>
    <property type="molecule type" value="Genomic_DNA"/>
</dbReference>
<keyword evidence="1" id="KW-0560">Oxidoreductase</keyword>
<dbReference type="SUPFAM" id="SSF54292">
    <property type="entry name" value="2Fe-2S ferredoxin-like"/>
    <property type="match status" value="1"/>
</dbReference>
<evidence type="ECO:0000256" key="1">
    <source>
        <dbReference type="ARBA" id="ARBA00023002"/>
    </source>
</evidence>
<dbReference type="Pfam" id="PF13510">
    <property type="entry name" value="Fer2_4"/>
    <property type="match status" value="1"/>
</dbReference>
<dbReference type="Gene3D" id="3.10.20.440">
    <property type="entry name" value="2Fe-2S iron-sulphur cluster binding domain, sarcosine oxidase, alpha subunit, N-terminal domain"/>
    <property type="match status" value="1"/>
</dbReference>
<dbReference type="InterPro" id="IPR036010">
    <property type="entry name" value="2Fe-2S_ferredoxin-like_sf"/>
</dbReference>
<protein>
    <submittedName>
        <fullName evidence="2">(2Fe-2S)-binding protein</fullName>
    </submittedName>
</protein>
<reference evidence="2 3" key="1">
    <citation type="submission" date="2022-12" db="EMBL/GenBank/DDBJ databases">
        <authorList>
            <person name="Mo P."/>
        </authorList>
    </citation>
    <scope>NUCLEOTIDE SEQUENCE [LARGE SCALE GENOMIC DNA]</scope>
    <source>
        <strain evidence="2 3">HUAS 2-6</strain>
    </source>
</reference>
<gene>
    <name evidence="2" type="ORF">O1G22_06500</name>
</gene>
<name>A0ABY7NYA5_9ACTN</name>
<organism evidence="2 3">
    <name type="scientific">Streptomyces camelliae</name>
    <dbReference type="NCBI Taxonomy" id="3004093"/>
    <lineage>
        <taxon>Bacteria</taxon>
        <taxon>Bacillati</taxon>
        <taxon>Actinomycetota</taxon>
        <taxon>Actinomycetes</taxon>
        <taxon>Kitasatosporales</taxon>
        <taxon>Streptomycetaceae</taxon>
        <taxon>Streptomyces</taxon>
    </lineage>
</organism>
<keyword evidence="3" id="KW-1185">Reference proteome</keyword>
<dbReference type="Proteomes" id="UP001212326">
    <property type="component" value="Chromosome"/>
</dbReference>
<proteinExistence type="predicted"/>
<dbReference type="RefSeq" id="WP_270080425.1">
    <property type="nucleotide sequence ID" value="NZ_CP115300.1"/>
</dbReference>